<accession>A0A8H5ZBI5</accession>
<sequence length="118" mass="14168">MKLVAFIRLYAQREKDLHIYPRKCLSIIRLGSQFMAFLSNFSKRGVSEAFATRCLRIQNWPFERPMDNASLMIYDTHWDSRNEPTQSYILRGSYVWFRIWRALRLGWFYNGARESSMS</sequence>
<comment type="caution">
    <text evidence="1">The sequence shown here is derived from an EMBL/GenBank/DDBJ whole genome shotgun (WGS) entry which is preliminary data.</text>
</comment>
<organism evidence="1 2">
    <name type="scientific">Cochliobolus sativus</name>
    <name type="common">Common root rot and spot blotch fungus</name>
    <name type="synonym">Bipolaris sorokiniana</name>
    <dbReference type="NCBI Taxonomy" id="45130"/>
    <lineage>
        <taxon>Eukaryota</taxon>
        <taxon>Fungi</taxon>
        <taxon>Dikarya</taxon>
        <taxon>Ascomycota</taxon>
        <taxon>Pezizomycotina</taxon>
        <taxon>Dothideomycetes</taxon>
        <taxon>Pleosporomycetidae</taxon>
        <taxon>Pleosporales</taxon>
        <taxon>Pleosporineae</taxon>
        <taxon>Pleosporaceae</taxon>
        <taxon>Bipolaris</taxon>
    </lineage>
</organism>
<name>A0A8H5ZBI5_COCSA</name>
<evidence type="ECO:0000313" key="1">
    <source>
        <dbReference type="EMBL" id="KAF5846157.1"/>
    </source>
</evidence>
<dbReference type="EMBL" id="WNKQ01000017">
    <property type="protein sequence ID" value="KAF5846157.1"/>
    <property type="molecule type" value="Genomic_DNA"/>
</dbReference>
<gene>
    <name evidence="1" type="ORF">GGP41_008600</name>
</gene>
<dbReference type="Proteomes" id="UP000624244">
    <property type="component" value="Unassembled WGS sequence"/>
</dbReference>
<protein>
    <submittedName>
        <fullName evidence="1">Uncharacterized protein</fullName>
    </submittedName>
</protein>
<evidence type="ECO:0000313" key="2">
    <source>
        <dbReference type="Proteomes" id="UP000624244"/>
    </source>
</evidence>
<proteinExistence type="predicted"/>
<reference evidence="1" key="1">
    <citation type="submission" date="2019-11" db="EMBL/GenBank/DDBJ databases">
        <title>Bipolaris sorokiniana Genome sequencing.</title>
        <authorList>
            <person name="Wang H."/>
        </authorList>
    </citation>
    <scope>NUCLEOTIDE SEQUENCE</scope>
</reference>
<dbReference type="AlphaFoldDB" id="A0A8H5ZBI5"/>